<evidence type="ECO:0000313" key="2">
    <source>
        <dbReference type="Proteomes" id="UP001519887"/>
    </source>
</evidence>
<name>A0ABS7CG83_9BACL</name>
<evidence type="ECO:0000313" key="1">
    <source>
        <dbReference type="EMBL" id="MBW7459936.1"/>
    </source>
</evidence>
<dbReference type="Proteomes" id="UP001519887">
    <property type="component" value="Unassembled WGS sequence"/>
</dbReference>
<sequence>MKPVRILQVVTVMNRGGLETMIMNYYRQMDRNSIQFDFMVHRSGKGHYDDEIIALGGRIHHMPQIRPGSYRLYFKRLDAFFAEHPEYALVHAHINENSSFVLRAARKAGVPCR</sequence>
<accession>A0ABS7CG83</accession>
<gene>
    <name evidence="1" type="ORF">K0U00_38340</name>
</gene>
<dbReference type="Gene3D" id="3.40.50.2000">
    <property type="entry name" value="Glycogen Phosphorylase B"/>
    <property type="match status" value="1"/>
</dbReference>
<organism evidence="1 2">
    <name type="scientific">Paenibacillus sepulcri</name>
    <dbReference type="NCBI Taxonomy" id="359917"/>
    <lineage>
        <taxon>Bacteria</taxon>
        <taxon>Bacillati</taxon>
        <taxon>Bacillota</taxon>
        <taxon>Bacilli</taxon>
        <taxon>Bacillales</taxon>
        <taxon>Paenibacillaceae</taxon>
        <taxon>Paenibacillus</taxon>
    </lineage>
</organism>
<reference evidence="1 2" key="1">
    <citation type="submission" date="2021-07" db="EMBL/GenBank/DDBJ databases">
        <title>Paenibacillus radiodurans sp. nov., isolated from the southeastern edge of Tengger Desert.</title>
        <authorList>
            <person name="Zhang G."/>
        </authorList>
    </citation>
    <scope>NUCLEOTIDE SEQUENCE [LARGE SCALE GENOMIC DNA]</scope>
    <source>
        <strain evidence="1 2">CCM 7311</strain>
    </source>
</reference>
<protein>
    <submittedName>
        <fullName evidence="1">Glycosyltransferase family 1 protein</fullName>
    </submittedName>
</protein>
<feature type="non-terminal residue" evidence="1">
    <location>
        <position position="113"/>
    </location>
</feature>
<comment type="caution">
    <text evidence="1">The sequence shown here is derived from an EMBL/GenBank/DDBJ whole genome shotgun (WGS) entry which is preliminary data.</text>
</comment>
<dbReference type="EMBL" id="JAHZIK010001919">
    <property type="protein sequence ID" value="MBW7459936.1"/>
    <property type="molecule type" value="Genomic_DNA"/>
</dbReference>
<dbReference type="SUPFAM" id="SSF53756">
    <property type="entry name" value="UDP-Glycosyltransferase/glycogen phosphorylase"/>
    <property type="match status" value="1"/>
</dbReference>
<keyword evidence="2" id="KW-1185">Reference proteome</keyword>
<proteinExistence type="predicted"/>